<dbReference type="Gene3D" id="6.10.340.10">
    <property type="match status" value="1"/>
</dbReference>
<dbReference type="GO" id="GO:0016020">
    <property type="term" value="C:membrane"/>
    <property type="evidence" value="ECO:0007669"/>
    <property type="project" value="UniProtKB-SubCell"/>
</dbReference>
<evidence type="ECO:0000259" key="9">
    <source>
        <dbReference type="PROSITE" id="PS50885"/>
    </source>
</evidence>
<dbReference type="PANTHER" id="PTHR43531">
    <property type="entry name" value="PROTEIN ICFG"/>
    <property type="match status" value="1"/>
</dbReference>
<sequence length="826" mass="87936">MKAIRQFRLPFGRKLANLSIRAKVLLVNVVTSGFVVMAGGAGLLSLFVVDGIRRESAEHLDPITEAAYEAEVLAQDIRAGVANAIASSDIELLRREAVNLEEAQSGINAELSTLDSLIRGKEAKVALATAHTESDQFFALAQQLVTTLTNRISAETTLDTITAQKADLDAEAITALEKIARSAETQMNKKEDELRTMVQSGKATVDLLSAEVQGVMGDTYPALRGAYGLRTMIVLQSETMSQMLALTEPADIQKLAKKMGAIGAAFEREVKKLMPRLAPDQKAALTEALAAFEEGSKFLAGDTNIVDAHTRALQATANAEQTQAAFDTKVLEFVDITASLVERVLAAKAAGSISASNASAAAQFSVGTIVVASLLFTFGLGLILSRSLAKPIGRLVETMGTIVAGTTTVDVPFRDRRDEVGSIAGTVEIFRKSVEENRLLQEQELALREAAEIERQKRAERELQREKDTEQREREAKEAEDARLAKIAEEAERERRARHEEQSAVVTSLATGLQKLAAGDLDALIETPFVSGYDQLRLDYNAAVVSLKEVIDTIASSAEAVNAGTDEISISNSELSERSETAAASLGQTAAALHELTASVQSAADGANKANDIVRGAKTRAEDSAAIVEQAVAAMDEIKSSSDSISVIIRVIEDIAFQTNLLALNAGVEAARAGEAGRGFAVVASEVRELAQRSSDAARQINTLISQSGTQVKRGVEMVDKTGEVLREIVTSIIEVSEHVGDISASAKEQASGISEISTATGELDGATQQNAGMFEATMIVTRKLLEEAQKLTLTVSRFTANGASVDGRQDSMGDDHSADPRALVA</sequence>
<keyword evidence="5" id="KW-0175">Coiled coil</keyword>
<dbReference type="Proteomes" id="UP000198796">
    <property type="component" value="Unassembled WGS sequence"/>
</dbReference>
<keyword evidence="2" id="KW-0145">Chemotaxis</keyword>
<dbReference type="AlphaFoldDB" id="A0A1I0YMA8"/>
<evidence type="ECO:0000256" key="6">
    <source>
        <dbReference type="SAM" id="MobiDB-lite"/>
    </source>
</evidence>
<dbReference type="InterPro" id="IPR004089">
    <property type="entry name" value="MCPsignal_dom"/>
</dbReference>
<feature type="region of interest" description="Disordered" evidence="6">
    <location>
        <begin position="804"/>
        <end position="826"/>
    </location>
</feature>
<feature type="compositionally biased region" description="Basic and acidic residues" evidence="6">
    <location>
        <begin position="808"/>
        <end position="820"/>
    </location>
</feature>
<evidence type="ECO:0000256" key="1">
    <source>
        <dbReference type="ARBA" id="ARBA00004370"/>
    </source>
</evidence>
<keyword evidence="7" id="KW-1133">Transmembrane helix</keyword>
<dbReference type="GO" id="GO:0006935">
    <property type="term" value="P:chemotaxis"/>
    <property type="evidence" value="ECO:0007669"/>
    <property type="project" value="UniProtKB-KW"/>
</dbReference>
<dbReference type="FunFam" id="1.10.287.950:FF:000001">
    <property type="entry name" value="Methyl-accepting chemotaxis sensory transducer"/>
    <property type="match status" value="1"/>
</dbReference>
<comment type="subcellular location">
    <subcellularLocation>
        <location evidence="1">Membrane</location>
    </subcellularLocation>
</comment>
<dbReference type="InterPro" id="IPR003660">
    <property type="entry name" value="HAMP_dom"/>
</dbReference>
<dbReference type="CDD" id="cd11386">
    <property type="entry name" value="MCP_signal"/>
    <property type="match status" value="1"/>
</dbReference>
<dbReference type="GO" id="GO:0007165">
    <property type="term" value="P:signal transduction"/>
    <property type="evidence" value="ECO:0007669"/>
    <property type="project" value="UniProtKB-KW"/>
</dbReference>
<gene>
    <name evidence="10" type="ORF">SAMN05421688_3213</name>
</gene>
<dbReference type="Gene3D" id="1.10.287.950">
    <property type="entry name" value="Methyl-accepting chemotaxis protein"/>
    <property type="match status" value="1"/>
</dbReference>
<dbReference type="PRINTS" id="PR00260">
    <property type="entry name" value="CHEMTRNSDUCR"/>
</dbReference>
<organism evidence="10 11">
    <name type="scientific">Poseidonocella pacifica</name>
    <dbReference type="NCBI Taxonomy" id="871651"/>
    <lineage>
        <taxon>Bacteria</taxon>
        <taxon>Pseudomonadati</taxon>
        <taxon>Pseudomonadota</taxon>
        <taxon>Alphaproteobacteria</taxon>
        <taxon>Rhodobacterales</taxon>
        <taxon>Roseobacteraceae</taxon>
        <taxon>Poseidonocella</taxon>
    </lineage>
</organism>
<dbReference type="STRING" id="871651.SAMN05421688_3213"/>
<evidence type="ECO:0000256" key="7">
    <source>
        <dbReference type="SAM" id="Phobius"/>
    </source>
</evidence>
<keyword evidence="7" id="KW-0472">Membrane</keyword>
<comment type="similarity">
    <text evidence="3">Belongs to the methyl-accepting chemotaxis (MCP) protein family.</text>
</comment>
<dbReference type="RefSeq" id="WP_092066758.1">
    <property type="nucleotide sequence ID" value="NZ_FOJU01000006.1"/>
</dbReference>
<evidence type="ECO:0000256" key="5">
    <source>
        <dbReference type="SAM" id="Coils"/>
    </source>
</evidence>
<dbReference type="SUPFAM" id="SSF58104">
    <property type="entry name" value="Methyl-accepting chemotaxis protein (MCP) signaling domain"/>
    <property type="match status" value="1"/>
</dbReference>
<evidence type="ECO:0000256" key="3">
    <source>
        <dbReference type="ARBA" id="ARBA00029447"/>
    </source>
</evidence>
<dbReference type="PANTHER" id="PTHR43531:SF11">
    <property type="entry name" value="METHYL-ACCEPTING CHEMOTAXIS PROTEIN 3"/>
    <property type="match status" value="1"/>
</dbReference>
<keyword evidence="7" id="KW-0812">Transmembrane</keyword>
<feature type="domain" description="Methyl-accepting transducer" evidence="8">
    <location>
        <begin position="557"/>
        <end position="786"/>
    </location>
</feature>
<dbReference type="Pfam" id="PF00015">
    <property type="entry name" value="MCPsignal"/>
    <property type="match status" value="1"/>
</dbReference>
<proteinExistence type="inferred from homology"/>
<reference evidence="10 11" key="1">
    <citation type="submission" date="2016-10" db="EMBL/GenBank/DDBJ databases">
        <authorList>
            <person name="de Groot N.N."/>
        </authorList>
    </citation>
    <scope>NUCLEOTIDE SEQUENCE [LARGE SCALE GENOMIC DNA]</scope>
    <source>
        <strain evidence="10 11">DSM 29316</strain>
    </source>
</reference>
<evidence type="ECO:0000313" key="11">
    <source>
        <dbReference type="Proteomes" id="UP000198796"/>
    </source>
</evidence>
<keyword evidence="11" id="KW-1185">Reference proteome</keyword>
<dbReference type="EMBL" id="FOJU01000006">
    <property type="protein sequence ID" value="SFB14464.1"/>
    <property type="molecule type" value="Genomic_DNA"/>
</dbReference>
<accession>A0A1I0YMA8</accession>
<dbReference type="OrthoDB" id="354287at2"/>
<dbReference type="SUPFAM" id="SSF158472">
    <property type="entry name" value="HAMP domain-like"/>
    <property type="match status" value="1"/>
</dbReference>
<name>A0A1I0YMA8_9RHOB</name>
<feature type="domain" description="HAMP" evidence="9">
    <location>
        <begin position="386"/>
        <end position="439"/>
    </location>
</feature>
<evidence type="ECO:0000256" key="2">
    <source>
        <dbReference type="ARBA" id="ARBA00022500"/>
    </source>
</evidence>
<dbReference type="InterPro" id="IPR051310">
    <property type="entry name" value="MCP_chemotaxis"/>
</dbReference>
<evidence type="ECO:0000259" key="8">
    <source>
        <dbReference type="PROSITE" id="PS50111"/>
    </source>
</evidence>
<protein>
    <submittedName>
        <fullName evidence="10">Methyl-accepting chemotaxis protein</fullName>
    </submittedName>
</protein>
<dbReference type="InterPro" id="IPR004090">
    <property type="entry name" value="Chemotax_Me-accpt_rcpt"/>
</dbReference>
<evidence type="ECO:0000313" key="10">
    <source>
        <dbReference type="EMBL" id="SFB14464.1"/>
    </source>
</evidence>
<feature type="coiled-coil region" evidence="5">
    <location>
        <begin position="83"/>
        <end position="110"/>
    </location>
</feature>
<dbReference type="PROSITE" id="PS50111">
    <property type="entry name" value="CHEMOTAXIS_TRANSDUC_2"/>
    <property type="match status" value="1"/>
</dbReference>
<dbReference type="PROSITE" id="PS50885">
    <property type="entry name" value="HAMP"/>
    <property type="match status" value="2"/>
</dbReference>
<keyword evidence="4" id="KW-0807">Transducer</keyword>
<dbReference type="SMART" id="SM00304">
    <property type="entry name" value="HAMP"/>
    <property type="match status" value="2"/>
</dbReference>
<dbReference type="Pfam" id="PF00672">
    <property type="entry name" value="HAMP"/>
    <property type="match status" value="1"/>
</dbReference>
<evidence type="ECO:0000256" key="4">
    <source>
        <dbReference type="PROSITE-ProRule" id="PRU00284"/>
    </source>
</evidence>
<feature type="domain" description="HAMP" evidence="9">
    <location>
        <begin position="500"/>
        <end position="552"/>
    </location>
</feature>
<dbReference type="SMART" id="SM00283">
    <property type="entry name" value="MA"/>
    <property type="match status" value="1"/>
</dbReference>
<feature type="region of interest" description="Disordered" evidence="6">
    <location>
        <begin position="458"/>
        <end position="483"/>
    </location>
</feature>
<feature type="coiled-coil region" evidence="5">
    <location>
        <begin position="173"/>
        <end position="200"/>
    </location>
</feature>
<feature type="transmembrane region" description="Helical" evidence="7">
    <location>
        <begin position="24"/>
        <end position="49"/>
    </location>
</feature>
<dbReference type="GO" id="GO:0004888">
    <property type="term" value="F:transmembrane signaling receptor activity"/>
    <property type="evidence" value="ECO:0007669"/>
    <property type="project" value="InterPro"/>
</dbReference>